<evidence type="ECO:0000313" key="3">
    <source>
        <dbReference type="EMBL" id="KAK6537671.1"/>
    </source>
</evidence>
<feature type="compositionally biased region" description="Pro residues" evidence="1">
    <location>
        <begin position="97"/>
        <end position="122"/>
    </location>
</feature>
<feature type="compositionally biased region" description="Low complexity" evidence="1">
    <location>
        <begin position="123"/>
        <end position="133"/>
    </location>
</feature>
<keyword evidence="4" id="KW-1185">Reference proteome</keyword>
<evidence type="ECO:0000259" key="2">
    <source>
        <dbReference type="SMART" id="SM00460"/>
    </source>
</evidence>
<proteinExistence type="predicted"/>
<sequence>MEVEASSSPSVAELRKRLTMTHIRPGPPQPPSSGPVAVAVELPGSVPSQPTPRQKAPPPPLPSGPPRRPSAPSLPPRRPSAKDMSSYQQPTEEDDLPSPPAYAPPLPDRNPPALPSRPPLPPRSSSGSVAPRARPTPPPVTKPKPFSRQSTTPVEQKPRPLPPIGAAVPVIAPNSWGQNNKKAETPRFGIAGRKPSIPSTPARSADAESPVLSRPPIPPPQVPLRSQKSVPSLPSTTRNEPPPPLPVRTPTRSTVAPELEQEQEQRPPPRQRIDIRSLGFGGSKGKLPSPPRTPEHAPTARPPPVPIGNRPAASMPTVNLASKPKFSQATPVPVVRPHSSMPHNSNEQINRTCLKCRDFTHVDEHAAKFPRHAYDDIQRLALDLTAPFGSATDKARAIFTWLHHNVRYDVDAFFGNRVQPSTPASTLRTGLAVCEGFAGLFVAMAVYAGLEAIVVGGHGKGYGWDEEESPVVPPFKGNHAWNAVRIDGGGWHLVDPCWGAGNVEPGKYNQVFAPEHFTMTNEEFRERHFPENSHHQFCSNTITWDEYFLMKDEGPVMNCVTSKDEYGFGKKTVEPYQRVLRPHTRYRFRVTGRCDHVPATTAWILEVKSGEAAEYLRPDGRGGMVADLTTGPAGTRTEIHAIIKFNGQSAKGMTIEQFVNATGARSWSFMPLFHWEVA</sequence>
<organism evidence="3 4">
    <name type="scientific">Orbilia ellipsospora</name>
    <dbReference type="NCBI Taxonomy" id="2528407"/>
    <lineage>
        <taxon>Eukaryota</taxon>
        <taxon>Fungi</taxon>
        <taxon>Dikarya</taxon>
        <taxon>Ascomycota</taxon>
        <taxon>Pezizomycotina</taxon>
        <taxon>Orbiliomycetes</taxon>
        <taxon>Orbiliales</taxon>
        <taxon>Orbiliaceae</taxon>
        <taxon>Orbilia</taxon>
    </lineage>
</organism>
<feature type="compositionally biased region" description="Low complexity" evidence="1">
    <location>
        <begin position="248"/>
        <end position="258"/>
    </location>
</feature>
<dbReference type="EMBL" id="JAVHJO010000009">
    <property type="protein sequence ID" value="KAK6537671.1"/>
    <property type="molecule type" value="Genomic_DNA"/>
</dbReference>
<evidence type="ECO:0000256" key="1">
    <source>
        <dbReference type="SAM" id="MobiDB-lite"/>
    </source>
</evidence>
<feature type="region of interest" description="Disordered" evidence="1">
    <location>
        <begin position="1"/>
        <end position="310"/>
    </location>
</feature>
<feature type="compositionally biased region" description="Low complexity" evidence="1">
    <location>
        <begin position="1"/>
        <end position="12"/>
    </location>
</feature>
<protein>
    <recommendedName>
        <fullName evidence="2">Transglutaminase-like domain-containing protein</fullName>
    </recommendedName>
</protein>
<dbReference type="AlphaFoldDB" id="A0AAV9X7N8"/>
<comment type="caution">
    <text evidence="3">The sequence shown here is derived from an EMBL/GenBank/DDBJ whole genome shotgun (WGS) entry which is preliminary data.</text>
</comment>
<dbReference type="SUPFAM" id="SSF54001">
    <property type="entry name" value="Cysteine proteinases"/>
    <property type="match status" value="1"/>
</dbReference>
<name>A0AAV9X7N8_9PEZI</name>
<dbReference type="SMART" id="SM00460">
    <property type="entry name" value="TGc"/>
    <property type="match status" value="1"/>
</dbReference>
<feature type="compositionally biased region" description="Low complexity" evidence="1">
    <location>
        <begin position="223"/>
        <end position="239"/>
    </location>
</feature>
<gene>
    <name evidence="3" type="ORF">TWF694_011845</name>
</gene>
<feature type="compositionally biased region" description="Basic and acidic residues" evidence="1">
    <location>
        <begin position="263"/>
        <end position="275"/>
    </location>
</feature>
<dbReference type="Pfam" id="PF01841">
    <property type="entry name" value="Transglut_core"/>
    <property type="match status" value="1"/>
</dbReference>
<feature type="compositionally biased region" description="Pro residues" evidence="1">
    <location>
        <begin position="213"/>
        <end position="222"/>
    </location>
</feature>
<feature type="compositionally biased region" description="Low complexity" evidence="1">
    <location>
        <begin position="164"/>
        <end position="173"/>
    </location>
</feature>
<dbReference type="InterPro" id="IPR052557">
    <property type="entry name" value="CAP/Cytokinesis_protein"/>
</dbReference>
<evidence type="ECO:0000313" key="4">
    <source>
        <dbReference type="Proteomes" id="UP001365542"/>
    </source>
</evidence>
<dbReference type="PANTHER" id="PTHR46333:SF5">
    <property type="entry name" value="TRANSGLUTAMINASE-LIKE DOMAIN-CONTAINING PROTEIN"/>
    <property type="match status" value="1"/>
</dbReference>
<feature type="compositionally biased region" description="Pro residues" evidence="1">
    <location>
        <begin position="55"/>
        <end position="78"/>
    </location>
</feature>
<dbReference type="Gene3D" id="3.10.620.30">
    <property type="match status" value="1"/>
</dbReference>
<dbReference type="GO" id="GO:0005737">
    <property type="term" value="C:cytoplasm"/>
    <property type="evidence" value="ECO:0007669"/>
    <property type="project" value="TreeGrafter"/>
</dbReference>
<reference evidence="3 4" key="1">
    <citation type="submission" date="2019-10" db="EMBL/GenBank/DDBJ databases">
        <authorList>
            <person name="Palmer J.M."/>
        </authorList>
    </citation>
    <scope>NUCLEOTIDE SEQUENCE [LARGE SCALE GENOMIC DNA]</scope>
    <source>
        <strain evidence="3 4">TWF694</strain>
    </source>
</reference>
<dbReference type="InterPro" id="IPR038765">
    <property type="entry name" value="Papain-like_cys_pep_sf"/>
</dbReference>
<dbReference type="InterPro" id="IPR002931">
    <property type="entry name" value="Transglutaminase-like"/>
</dbReference>
<feature type="domain" description="Transglutaminase-like" evidence="2">
    <location>
        <begin position="426"/>
        <end position="498"/>
    </location>
</feature>
<dbReference type="PANTHER" id="PTHR46333">
    <property type="entry name" value="CYTOKINESIS PROTEIN 3"/>
    <property type="match status" value="1"/>
</dbReference>
<accession>A0AAV9X7N8</accession>
<dbReference type="Proteomes" id="UP001365542">
    <property type="component" value="Unassembled WGS sequence"/>
</dbReference>